<dbReference type="AlphaFoldDB" id="A0A8W8MJD1"/>
<sequence>MPRFPSIIDEDHHLHAKDNQWDRSTRAKAIAAVRDARELTRRGKYGGYLDIHDSDNSDEDEEAIFSPDTSHLRTRANPNCRKTTSKKQPQKTSTPSTQQQAQQRPQETQRKHIEGTNGRSVTILYEGSGDYEGHSSPKRQPCSFEDLTSDQVDIILNQVESAQKNLISTMTMTDDIVIVQSEEDIASLCKDCNGTHHSQTSVQTQLKDIKSSQKALEKKVDSLLEILTTFVKKQETCVTIDLNTSSFVIEPESTPPSKVTKALNNILTTSVMSTTAHDTSAAKIPFNTSILDNTCETSTTRNNLTTGRTTKTGNILTTLRASNTSKNSIDSTTGNNSTSNTQTTSKTLRGSTLSTGNLTEKNLVRVLLMDASNDELPPPVCETIAELVLVEENEENVVPSLESRFANQMNKPRLQRMKRFPSPCKANAITTYIRSSEDVEPGNYEILVCPDVLMEIKDRSCSDGNFLLNTARRIFKEEELEGKNYSGRKGRSGISPRRKHALQHAFAEYCSSNIDDFKRAVIALNSGIRGMAFK</sequence>
<evidence type="ECO:0000313" key="2">
    <source>
        <dbReference type="EnsemblMetazoa" id="G33626.2:cds"/>
    </source>
</evidence>
<keyword evidence="3" id="KW-1185">Reference proteome</keyword>
<feature type="compositionally biased region" description="Low complexity" evidence="1">
    <location>
        <begin position="90"/>
        <end position="106"/>
    </location>
</feature>
<reference evidence="2" key="1">
    <citation type="submission" date="2022-08" db="UniProtKB">
        <authorList>
            <consortium name="EnsemblMetazoa"/>
        </authorList>
    </citation>
    <scope>IDENTIFICATION</scope>
    <source>
        <strain evidence="2">05x7-T-G4-1.051#20</strain>
    </source>
</reference>
<accession>A0A8W8MJD1</accession>
<dbReference type="EnsemblMetazoa" id="G33626.2">
    <property type="protein sequence ID" value="G33626.2:cds"/>
    <property type="gene ID" value="G33626"/>
</dbReference>
<protein>
    <recommendedName>
        <fullName evidence="4">BEN domain-containing protein</fullName>
    </recommendedName>
</protein>
<evidence type="ECO:0000256" key="1">
    <source>
        <dbReference type="SAM" id="MobiDB-lite"/>
    </source>
</evidence>
<feature type="region of interest" description="Disordered" evidence="1">
    <location>
        <begin position="322"/>
        <end position="354"/>
    </location>
</feature>
<feature type="region of interest" description="Disordered" evidence="1">
    <location>
        <begin position="46"/>
        <end position="120"/>
    </location>
</feature>
<name>A0A8W8MJD1_MAGGI</name>
<evidence type="ECO:0008006" key="4">
    <source>
        <dbReference type="Google" id="ProtNLM"/>
    </source>
</evidence>
<dbReference type="Proteomes" id="UP000005408">
    <property type="component" value="Unassembled WGS sequence"/>
</dbReference>
<feature type="compositionally biased region" description="Low complexity" evidence="1">
    <location>
        <begin position="327"/>
        <end position="347"/>
    </location>
</feature>
<organism evidence="2 3">
    <name type="scientific">Magallana gigas</name>
    <name type="common">Pacific oyster</name>
    <name type="synonym">Crassostrea gigas</name>
    <dbReference type="NCBI Taxonomy" id="29159"/>
    <lineage>
        <taxon>Eukaryota</taxon>
        <taxon>Metazoa</taxon>
        <taxon>Spiralia</taxon>
        <taxon>Lophotrochozoa</taxon>
        <taxon>Mollusca</taxon>
        <taxon>Bivalvia</taxon>
        <taxon>Autobranchia</taxon>
        <taxon>Pteriomorphia</taxon>
        <taxon>Ostreida</taxon>
        <taxon>Ostreoidea</taxon>
        <taxon>Ostreidae</taxon>
        <taxon>Magallana</taxon>
    </lineage>
</organism>
<evidence type="ECO:0000313" key="3">
    <source>
        <dbReference type="Proteomes" id="UP000005408"/>
    </source>
</evidence>
<proteinExistence type="predicted"/>